<comment type="caution">
    <text evidence="2">The sequence shown here is derived from an EMBL/GenBank/DDBJ whole genome shotgun (WGS) entry which is preliminary data.</text>
</comment>
<feature type="chain" id="PRO_5043529905" evidence="1">
    <location>
        <begin position="18"/>
        <end position="211"/>
    </location>
</feature>
<keyword evidence="3" id="KW-1185">Reference proteome</keyword>
<name>A0AAV8UXG5_9RHOD</name>
<dbReference type="EMBL" id="JAMWBK010000002">
    <property type="protein sequence ID" value="KAJ8907293.1"/>
    <property type="molecule type" value="Genomic_DNA"/>
</dbReference>
<organism evidence="2 3">
    <name type="scientific">Rhodosorus marinus</name>
    <dbReference type="NCBI Taxonomy" id="101924"/>
    <lineage>
        <taxon>Eukaryota</taxon>
        <taxon>Rhodophyta</taxon>
        <taxon>Stylonematophyceae</taxon>
        <taxon>Stylonematales</taxon>
        <taxon>Stylonemataceae</taxon>
        <taxon>Rhodosorus</taxon>
    </lineage>
</organism>
<accession>A0AAV8UXG5</accession>
<dbReference type="Proteomes" id="UP001157974">
    <property type="component" value="Unassembled WGS sequence"/>
</dbReference>
<protein>
    <submittedName>
        <fullName evidence="2">Uncharacterized protein</fullName>
    </submittedName>
</protein>
<gene>
    <name evidence="2" type="ORF">NDN08_007408</name>
</gene>
<evidence type="ECO:0000256" key="1">
    <source>
        <dbReference type="SAM" id="SignalP"/>
    </source>
</evidence>
<proteinExistence type="predicted"/>
<keyword evidence="1" id="KW-0732">Signal</keyword>
<dbReference type="AlphaFoldDB" id="A0AAV8UXG5"/>
<sequence length="211" mass="23525">MSLVIAGIVLFVAGSWAGHATCADDLDRHYALPEFGTDDYDLRWGGSNDIVGRMSTRMVQIEDETCLEFRVYPLLEDAFPTKVKLGLWPCDGYPPRPRDRWQIHELDTGCSEGVKCPDQMHTLCPSELMVPDCCSYSQLCLVIGHKGKHPPTLEEELYWFPKYQQCTKRSIGNRVCGITFNCSASTPDDAACQPAQLLLGEELDDSECSPG</sequence>
<feature type="signal peptide" evidence="1">
    <location>
        <begin position="1"/>
        <end position="17"/>
    </location>
</feature>
<evidence type="ECO:0000313" key="3">
    <source>
        <dbReference type="Proteomes" id="UP001157974"/>
    </source>
</evidence>
<reference evidence="2 3" key="1">
    <citation type="journal article" date="2023" name="Nat. Commun.">
        <title>Origin of minicircular mitochondrial genomes in red algae.</title>
        <authorList>
            <person name="Lee Y."/>
            <person name="Cho C.H."/>
            <person name="Lee Y.M."/>
            <person name="Park S.I."/>
            <person name="Yang J.H."/>
            <person name="West J.A."/>
            <person name="Bhattacharya D."/>
            <person name="Yoon H.S."/>
        </authorList>
    </citation>
    <scope>NUCLEOTIDE SEQUENCE [LARGE SCALE GENOMIC DNA]</scope>
    <source>
        <strain evidence="2 3">CCMP1338</strain>
        <tissue evidence="2">Whole cell</tissue>
    </source>
</reference>
<evidence type="ECO:0000313" key="2">
    <source>
        <dbReference type="EMBL" id="KAJ8907293.1"/>
    </source>
</evidence>